<keyword evidence="3" id="KW-1185">Reference proteome</keyword>
<evidence type="ECO:0000313" key="2">
    <source>
        <dbReference type="EMBL" id="MFD1314636.1"/>
    </source>
</evidence>
<evidence type="ECO:0000256" key="1">
    <source>
        <dbReference type="SAM" id="SignalP"/>
    </source>
</evidence>
<evidence type="ECO:0000313" key="3">
    <source>
        <dbReference type="Proteomes" id="UP001597201"/>
    </source>
</evidence>
<proteinExistence type="predicted"/>
<dbReference type="RefSeq" id="WP_377176431.1">
    <property type="nucleotide sequence ID" value="NZ_JBHTMY010000002.1"/>
</dbReference>
<gene>
    <name evidence="2" type="ORF">ACFQ39_03330</name>
</gene>
<evidence type="ECO:0008006" key="4">
    <source>
        <dbReference type="Google" id="ProtNLM"/>
    </source>
</evidence>
<dbReference type="Proteomes" id="UP001597201">
    <property type="component" value="Unassembled WGS sequence"/>
</dbReference>
<keyword evidence="1" id="KW-0732">Signal</keyword>
<comment type="caution">
    <text evidence="2">The sequence shown here is derived from an EMBL/GenBank/DDBJ whole genome shotgun (WGS) entry which is preliminary data.</text>
</comment>
<feature type="signal peptide" evidence="1">
    <location>
        <begin position="1"/>
        <end position="19"/>
    </location>
</feature>
<protein>
    <recommendedName>
        <fullName evidence="4">NIPSNAP protein</fullName>
    </recommendedName>
</protein>
<accession>A0ABW3Y0F0</accession>
<feature type="chain" id="PRO_5045693781" description="NIPSNAP protein" evidence="1">
    <location>
        <begin position="20"/>
        <end position="240"/>
    </location>
</feature>
<reference evidence="3" key="1">
    <citation type="journal article" date="2019" name="Int. J. Syst. Evol. Microbiol.">
        <title>The Global Catalogue of Microorganisms (GCM) 10K type strain sequencing project: providing services to taxonomists for standard genome sequencing and annotation.</title>
        <authorList>
            <consortium name="The Broad Institute Genomics Platform"/>
            <consortium name="The Broad Institute Genome Sequencing Center for Infectious Disease"/>
            <person name="Wu L."/>
            <person name="Ma J."/>
        </authorList>
    </citation>
    <scope>NUCLEOTIDE SEQUENCE [LARGE SCALE GENOMIC DNA]</scope>
    <source>
        <strain evidence="3">CCUG 61485</strain>
    </source>
</reference>
<organism evidence="2 3">
    <name type="scientific">Namhaeicola litoreus</name>
    <dbReference type="NCBI Taxonomy" id="1052145"/>
    <lineage>
        <taxon>Bacteria</taxon>
        <taxon>Pseudomonadati</taxon>
        <taxon>Bacteroidota</taxon>
        <taxon>Flavobacteriia</taxon>
        <taxon>Flavobacteriales</taxon>
        <taxon>Flavobacteriaceae</taxon>
        <taxon>Namhaeicola</taxon>
    </lineage>
</organism>
<sequence length="240" mass="27546">MKKLLFIALVLPFMIVAQSDATRLLNMTEITVKMGHNEQFTEGAKKWKKCYIDNKGMDKYNIWHRVQGTGNVYVLTGWMNKWADMDKKDEASAKCNNIVKESIMPHVESVNYNIAESMPDISTTWDPATTVVWVTYFKVNNSSVFNDVIKETSAAMKKIEGNTRGAWYDLMGGSPDMPSYFVSTPFKDYAALDVDRDGVWEVLEKATNKAKVEEVRANFRSSVDTMWSYIFKLDEDMSYR</sequence>
<dbReference type="EMBL" id="JBHTMY010000002">
    <property type="protein sequence ID" value="MFD1314636.1"/>
    <property type="molecule type" value="Genomic_DNA"/>
</dbReference>
<name>A0ABW3Y0F0_9FLAO</name>